<feature type="region of interest" description="Disordered" evidence="1">
    <location>
        <begin position="60"/>
        <end position="79"/>
    </location>
</feature>
<comment type="caution">
    <text evidence="2">The sequence shown here is derived from an EMBL/GenBank/DDBJ whole genome shotgun (WGS) entry which is preliminary data.</text>
</comment>
<evidence type="ECO:0000256" key="1">
    <source>
        <dbReference type="SAM" id="MobiDB-lite"/>
    </source>
</evidence>
<dbReference type="Proteomes" id="UP000273159">
    <property type="component" value="Unassembled WGS sequence"/>
</dbReference>
<name>A0A3B0FPL5_PSEPS</name>
<proteinExistence type="predicted"/>
<organism evidence="2 3">
    <name type="scientific">Pseudarthrobacter phenanthrenivorans</name>
    <name type="common">Arthrobacter phenanthrenivorans</name>
    <dbReference type="NCBI Taxonomy" id="361575"/>
    <lineage>
        <taxon>Bacteria</taxon>
        <taxon>Bacillati</taxon>
        <taxon>Actinomycetota</taxon>
        <taxon>Actinomycetes</taxon>
        <taxon>Micrococcales</taxon>
        <taxon>Micrococcaceae</taxon>
        <taxon>Pseudarthrobacter</taxon>
    </lineage>
</organism>
<dbReference type="EMBL" id="RBNH01000015">
    <property type="protein sequence ID" value="RKO21815.1"/>
    <property type="molecule type" value="Genomic_DNA"/>
</dbReference>
<gene>
    <name evidence="2" type="ORF">D7Z96_15235</name>
</gene>
<reference evidence="3" key="2">
    <citation type="submission" date="2018-10" db="EMBL/GenBank/DDBJ databases">
        <authorList>
            <person name="Wang Y."/>
            <person name="Wang J."/>
            <person name="Yang X."/>
            <person name="Wang Z."/>
            <person name="Huang Y."/>
        </authorList>
    </citation>
    <scope>NUCLEOTIDE SEQUENCE [LARGE SCALE GENOMIC DNA]</scope>
    <source>
        <strain evidence="3">J015</strain>
    </source>
</reference>
<evidence type="ECO:0000313" key="3">
    <source>
        <dbReference type="Proteomes" id="UP000273159"/>
    </source>
</evidence>
<feature type="region of interest" description="Disordered" evidence="1">
    <location>
        <begin position="23"/>
        <end position="47"/>
    </location>
</feature>
<evidence type="ECO:0000313" key="2">
    <source>
        <dbReference type="EMBL" id="RKO21815.1"/>
    </source>
</evidence>
<reference evidence="2 3" key="1">
    <citation type="submission" date="2018-10" db="EMBL/GenBank/DDBJ databases">
        <title>Genome-guide identification and characterization of bacteria that degrade polycyclic aromatic hydrocarbons and resist hexavalent chromium simultaneously.</title>
        <authorList>
            <person name="Feng H."/>
        </authorList>
    </citation>
    <scope>NUCLEOTIDE SEQUENCE [LARGE SCALE GENOMIC DNA]</scope>
    <source>
        <strain evidence="2 3">J015</strain>
    </source>
</reference>
<dbReference type="AlphaFoldDB" id="A0A3B0FPL5"/>
<accession>A0A3B0FPL5</accession>
<protein>
    <submittedName>
        <fullName evidence="2">Uncharacterized protein</fullName>
    </submittedName>
</protein>
<feature type="compositionally biased region" description="Low complexity" evidence="1">
    <location>
        <begin position="60"/>
        <end position="73"/>
    </location>
</feature>
<sequence>MSGRQSLAGAFAPVAPARGAALQGLLAPKRGRGAPAPEPKTEESMEATAPELVQVQPAVAPEPTQVPVEQPQADKVPVEHAPVEETPIEAAGEQEEPAPTVVKAPKATTRHQPGAKKAANATKASELVPGALRNIGVYLPPALLAQVKDAVYQERTTYADLLIDAFETVDDNQIAKEFTPETTLTSSGMPRRAPRKRGEAGIQIQLRLDGLQVAWLDEKVTEFDAPSRSALVAAVFKLHIQARPTAGE</sequence>